<feature type="compositionally biased region" description="Basic residues" evidence="2">
    <location>
        <begin position="704"/>
        <end position="714"/>
    </location>
</feature>
<dbReference type="GO" id="GO:0030688">
    <property type="term" value="C:preribosome, small subunit precursor"/>
    <property type="evidence" value="ECO:0007669"/>
    <property type="project" value="TreeGrafter"/>
</dbReference>
<feature type="compositionally biased region" description="Basic and acidic residues" evidence="2">
    <location>
        <begin position="720"/>
        <end position="735"/>
    </location>
</feature>
<feature type="compositionally biased region" description="Basic and acidic residues" evidence="2">
    <location>
        <begin position="682"/>
        <end position="703"/>
    </location>
</feature>
<feature type="compositionally biased region" description="Basic and acidic residues" evidence="2">
    <location>
        <begin position="288"/>
        <end position="298"/>
    </location>
</feature>
<dbReference type="Pfam" id="PF04180">
    <property type="entry name" value="LTV"/>
    <property type="match status" value="1"/>
</dbReference>
<feature type="compositionally biased region" description="Basic and acidic residues" evidence="2">
    <location>
        <begin position="142"/>
        <end position="162"/>
    </location>
</feature>
<dbReference type="InterPro" id="IPR007307">
    <property type="entry name" value="Ltv1"/>
</dbReference>
<dbReference type="AlphaFoldDB" id="A0A5C3DQI5"/>
<feature type="region of interest" description="Disordered" evidence="2">
    <location>
        <begin position="577"/>
        <end position="745"/>
    </location>
</feature>
<feature type="compositionally biased region" description="Acidic residues" evidence="2">
    <location>
        <begin position="299"/>
        <end position="309"/>
    </location>
</feature>
<feature type="region of interest" description="Disordered" evidence="2">
    <location>
        <begin position="131"/>
        <end position="165"/>
    </location>
</feature>
<proteinExistence type="inferred from homology"/>
<evidence type="ECO:0000313" key="4">
    <source>
        <dbReference type="Proteomes" id="UP000324022"/>
    </source>
</evidence>
<comment type="similarity">
    <text evidence="1">Belongs to the LTV1 family.</text>
</comment>
<dbReference type="GO" id="GO:0005829">
    <property type="term" value="C:cytosol"/>
    <property type="evidence" value="ECO:0007669"/>
    <property type="project" value="TreeGrafter"/>
</dbReference>
<feature type="compositionally biased region" description="Basic and acidic residues" evidence="2">
    <location>
        <begin position="476"/>
        <end position="490"/>
    </location>
</feature>
<feature type="region of interest" description="Disordered" evidence="2">
    <location>
        <begin position="288"/>
        <end position="364"/>
    </location>
</feature>
<dbReference type="EMBL" id="OOIN01000001">
    <property type="protein sequence ID" value="SPO20382.1"/>
    <property type="molecule type" value="Genomic_DNA"/>
</dbReference>
<sequence>MPAKSKTKNKSIWRSENAQHFQLVHRSQRDPLINDPDAGAHVLLSYDPANQSRAKGKTRAELEADASVIRDKYGKPIRSNIGEAANYGIYFDDTEYDYMQHLRPIKDDANVKRGGENVDETVDTILVSAGGSGAGTGKGKGKGKESFTLKDGAEEGGKKEQQHGLNLPASVLPSQKEMPFSFTSHLAVEPSLQGFQPDMDPHLRQALEALDDEAFVDDELDDDFFGEVVADGEWDGVVRQDDEWRQQAPEGDEAIWADPALRAQKELEQNGEENMSLEARVALFKKQQELARHAKPSSDDEDEEDDEDRDQLASLRGGSRAGSRAGTMYTAGGSAIGKKGRPGALARRAASTKAPSIGGGSTAWSMSSSAMFRNKGLSDLDDRFAQLGKKYGIREDFDPSLESLEDEDEEFVDSDGEEAGEVVTREDFEGIMDDFLAKYETKHGKLREALGGVDSTSVEKLTILRQALGQARINGREWAGKDADEGKGEGDLGDYEDYESPDEEIVDPVPRSHMREKWDAETILSTKTNLENHPRTISAKESVFGGSNASAFRPGSLAGGTGCSAVNRNMLGNGMAPSMTSYTSQRPSASAFLNDEERLPKIRINPRTGFPEIVGYSKPRGAGAKKKAAALNSLNEEEDDGQGPPSGGSDSGSDTEEGEEYDSDATEGGQLARHMSTIAVTAKRDRNESKEDRKARKEALKANKKERKERKMKTKQAFASEKKKQTKAEKGRKETVGGPGGMRLL</sequence>
<dbReference type="PANTHER" id="PTHR21531">
    <property type="entry name" value="LOW-TEMPERATURE VIABILITY PROTEIN LTV1-RELATED"/>
    <property type="match status" value="1"/>
</dbReference>
<evidence type="ECO:0000313" key="3">
    <source>
        <dbReference type="EMBL" id="SPO20382.1"/>
    </source>
</evidence>
<feature type="compositionally biased region" description="Acidic residues" evidence="2">
    <location>
        <begin position="491"/>
        <end position="506"/>
    </location>
</feature>
<organism evidence="3 4">
    <name type="scientific">Ustilago trichophora</name>
    <dbReference type="NCBI Taxonomy" id="86804"/>
    <lineage>
        <taxon>Eukaryota</taxon>
        <taxon>Fungi</taxon>
        <taxon>Dikarya</taxon>
        <taxon>Basidiomycota</taxon>
        <taxon>Ustilaginomycotina</taxon>
        <taxon>Ustilaginomycetes</taxon>
        <taxon>Ustilaginales</taxon>
        <taxon>Ustilaginaceae</taxon>
        <taxon>Ustilago</taxon>
    </lineage>
</organism>
<dbReference type="Proteomes" id="UP000324022">
    <property type="component" value="Unassembled WGS sequence"/>
</dbReference>
<feature type="region of interest" description="Disordered" evidence="2">
    <location>
        <begin position="398"/>
        <end position="419"/>
    </location>
</feature>
<feature type="compositionally biased region" description="Polar residues" evidence="2">
    <location>
        <begin position="578"/>
        <end position="588"/>
    </location>
</feature>
<gene>
    <name evidence="3" type="ORF">UTRI_00779_B</name>
</gene>
<feature type="compositionally biased region" description="Acidic residues" evidence="2">
    <location>
        <begin position="653"/>
        <end position="665"/>
    </location>
</feature>
<protein>
    <submittedName>
        <fullName evidence="3">Related to LTV1 - low-temperature viability protein</fullName>
    </submittedName>
</protein>
<dbReference type="OrthoDB" id="5852896at2759"/>
<feature type="region of interest" description="Disordered" evidence="2">
    <location>
        <begin position="476"/>
        <end position="506"/>
    </location>
</feature>
<name>A0A5C3DQI5_9BASI</name>
<keyword evidence="4" id="KW-1185">Reference proteome</keyword>
<evidence type="ECO:0000256" key="2">
    <source>
        <dbReference type="SAM" id="MobiDB-lite"/>
    </source>
</evidence>
<accession>A0A5C3DQI5</accession>
<dbReference type="PANTHER" id="PTHR21531:SF0">
    <property type="entry name" value="PROTEIN LTV1 HOMOLOG"/>
    <property type="match status" value="1"/>
</dbReference>
<dbReference type="GO" id="GO:0042274">
    <property type="term" value="P:ribosomal small subunit biogenesis"/>
    <property type="evidence" value="ECO:0007669"/>
    <property type="project" value="InterPro"/>
</dbReference>
<evidence type="ECO:0000256" key="1">
    <source>
        <dbReference type="ARBA" id="ARBA00009078"/>
    </source>
</evidence>
<feature type="compositionally biased region" description="Acidic residues" evidence="2">
    <location>
        <begin position="403"/>
        <end position="419"/>
    </location>
</feature>
<dbReference type="GO" id="GO:0000056">
    <property type="term" value="P:ribosomal small subunit export from nucleus"/>
    <property type="evidence" value="ECO:0007669"/>
    <property type="project" value="TreeGrafter"/>
</dbReference>
<feature type="compositionally biased region" description="Low complexity" evidence="2">
    <location>
        <begin position="312"/>
        <end position="326"/>
    </location>
</feature>
<reference evidence="3 4" key="1">
    <citation type="submission" date="2018-03" db="EMBL/GenBank/DDBJ databases">
        <authorList>
            <person name="Guldener U."/>
        </authorList>
    </citation>
    <scope>NUCLEOTIDE SEQUENCE [LARGE SCALE GENOMIC DNA]</scope>
    <source>
        <strain evidence="3 4">NBRC100155</strain>
    </source>
</reference>
<dbReference type="GO" id="GO:0005634">
    <property type="term" value="C:nucleus"/>
    <property type="evidence" value="ECO:0007669"/>
    <property type="project" value="TreeGrafter"/>
</dbReference>